<protein>
    <submittedName>
        <fullName evidence="4">Helix-turn-helix transcriptional regulator</fullName>
    </submittedName>
</protein>
<keyword evidence="2" id="KW-0472">Membrane</keyword>
<name>A0ABN1KW82_CLOSU</name>
<keyword evidence="2" id="KW-1133">Transmembrane helix</keyword>
<keyword evidence="2" id="KW-0812">Transmembrane</keyword>
<dbReference type="PANTHER" id="PTHR46558:SF4">
    <property type="entry name" value="DNA-BIDING PHAGE PROTEIN"/>
    <property type="match status" value="1"/>
</dbReference>
<dbReference type="PANTHER" id="PTHR46558">
    <property type="entry name" value="TRACRIPTIONAL REGULATORY PROTEIN-RELATED-RELATED"/>
    <property type="match status" value="1"/>
</dbReference>
<evidence type="ECO:0000313" key="5">
    <source>
        <dbReference type="Proteomes" id="UP001501047"/>
    </source>
</evidence>
<dbReference type="Gene3D" id="1.10.260.40">
    <property type="entry name" value="lambda repressor-like DNA-binding domains"/>
    <property type="match status" value="1"/>
</dbReference>
<evidence type="ECO:0000256" key="2">
    <source>
        <dbReference type="SAM" id="Phobius"/>
    </source>
</evidence>
<dbReference type="CDD" id="cd00093">
    <property type="entry name" value="HTH_XRE"/>
    <property type="match status" value="1"/>
</dbReference>
<keyword evidence="1" id="KW-0238">DNA-binding</keyword>
<dbReference type="PROSITE" id="PS50943">
    <property type="entry name" value="HTH_CROC1"/>
    <property type="match status" value="1"/>
</dbReference>
<proteinExistence type="predicted"/>
<keyword evidence="5" id="KW-1185">Reference proteome</keyword>
<evidence type="ECO:0000313" key="4">
    <source>
        <dbReference type="EMBL" id="GAA0777485.1"/>
    </source>
</evidence>
<dbReference type="EMBL" id="BAAACI010000007">
    <property type="protein sequence ID" value="GAA0777485.1"/>
    <property type="molecule type" value="Genomic_DNA"/>
</dbReference>
<feature type="transmembrane region" description="Helical" evidence="2">
    <location>
        <begin position="130"/>
        <end position="154"/>
    </location>
</feature>
<organism evidence="4 5">
    <name type="scientific">Clostridium subterminale</name>
    <dbReference type="NCBI Taxonomy" id="1550"/>
    <lineage>
        <taxon>Bacteria</taxon>
        <taxon>Bacillati</taxon>
        <taxon>Bacillota</taxon>
        <taxon>Clostridia</taxon>
        <taxon>Eubacteriales</taxon>
        <taxon>Clostridiaceae</taxon>
        <taxon>Clostridium</taxon>
    </lineage>
</organism>
<dbReference type="RefSeq" id="WP_343827573.1">
    <property type="nucleotide sequence ID" value="NZ_BAAACI010000007.1"/>
</dbReference>
<evidence type="ECO:0000256" key="1">
    <source>
        <dbReference type="ARBA" id="ARBA00023125"/>
    </source>
</evidence>
<dbReference type="Proteomes" id="UP001501047">
    <property type="component" value="Unassembled WGS sequence"/>
</dbReference>
<feature type="domain" description="HTH cro/C1-type" evidence="3">
    <location>
        <begin position="10"/>
        <end position="64"/>
    </location>
</feature>
<gene>
    <name evidence="4" type="ORF">GCM10008908_32740</name>
</gene>
<dbReference type="SUPFAM" id="SSF47413">
    <property type="entry name" value="lambda repressor-like DNA-binding domains"/>
    <property type="match status" value="1"/>
</dbReference>
<accession>A0ABN1KW82</accession>
<sequence>MDTQKIGRFIAEARKNKKMTQAEFGEYLNVTDKSVSKWECGKCMPDSSLFEGISKVLEVSVNELLKGEYIEQENEEVENNKNTILLLNEIQKLKRNESLVGGLCALLISFITVIYSAIYKPGIKAYEQFFAGFIKAISAGYLVIGILLIFNAWVKYSIRNSNKDKR</sequence>
<dbReference type="Pfam" id="PF01381">
    <property type="entry name" value="HTH_3"/>
    <property type="match status" value="1"/>
</dbReference>
<comment type="caution">
    <text evidence="4">The sequence shown here is derived from an EMBL/GenBank/DDBJ whole genome shotgun (WGS) entry which is preliminary data.</text>
</comment>
<evidence type="ECO:0000259" key="3">
    <source>
        <dbReference type="PROSITE" id="PS50943"/>
    </source>
</evidence>
<dbReference type="InterPro" id="IPR001387">
    <property type="entry name" value="Cro/C1-type_HTH"/>
</dbReference>
<dbReference type="InterPro" id="IPR010982">
    <property type="entry name" value="Lambda_DNA-bd_dom_sf"/>
</dbReference>
<dbReference type="SMART" id="SM00530">
    <property type="entry name" value="HTH_XRE"/>
    <property type="match status" value="1"/>
</dbReference>
<feature type="transmembrane region" description="Helical" evidence="2">
    <location>
        <begin position="99"/>
        <end position="118"/>
    </location>
</feature>
<reference evidence="4 5" key="1">
    <citation type="journal article" date="2019" name="Int. J. Syst. Evol. Microbiol.">
        <title>The Global Catalogue of Microorganisms (GCM) 10K type strain sequencing project: providing services to taxonomists for standard genome sequencing and annotation.</title>
        <authorList>
            <consortium name="The Broad Institute Genomics Platform"/>
            <consortium name="The Broad Institute Genome Sequencing Center for Infectious Disease"/>
            <person name="Wu L."/>
            <person name="Ma J."/>
        </authorList>
    </citation>
    <scope>NUCLEOTIDE SEQUENCE [LARGE SCALE GENOMIC DNA]</scope>
    <source>
        <strain evidence="4 5">JCM 1417</strain>
    </source>
</reference>